<accession>A0A410FUL2</accession>
<dbReference type="InterPro" id="IPR038726">
    <property type="entry name" value="PDDEXK_AddAB-type"/>
</dbReference>
<dbReference type="InterPro" id="IPR011335">
    <property type="entry name" value="Restrct_endonuc-II-like"/>
</dbReference>
<proteinExistence type="predicted"/>
<gene>
    <name evidence="3" type="ORF">BIP78_0990</name>
</gene>
<evidence type="ECO:0000313" key="3">
    <source>
        <dbReference type="EMBL" id="QAA76756.1"/>
    </source>
</evidence>
<organism evidence="3 4">
    <name type="scientific">Bipolaricaulis sibiricus</name>
    <dbReference type="NCBI Taxonomy" id="2501609"/>
    <lineage>
        <taxon>Bacteria</taxon>
        <taxon>Candidatus Bipolaricaulota</taxon>
        <taxon>Candidatus Bipolaricaulia</taxon>
        <taxon>Candidatus Bipolaricaulales</taxon>
        <taxon>Candidatus Bipolaricaulaceae</taxon>
        <taxon>Candidatus Bipolaricaulis</taxon>
    </lineage>
</organism>
<protein>
    <recommendedName>
        <fullName evidence="2">PD-(D/E)XK endonuclease-like domain-containing protein</fullName>
    </recommendedName>
</protein>
<sequence>MHNGAVARYSYSRLDTYASCPLKYKFQYVDRVKVEVGPSVEAFLGSRVHDALEWLYRQVQLGLTPSVDEVLARYGEVWDAEWTDAVRIVRPGMAADSYRQLGEKCLRLYHARHAPFSEGVVLGLEEPFSLDLGEGIELAGFMDRLMKQDGDIYEVHDYKTSGTLPKPEEAARDVQGGLYALAVRSRFPHAREVRLVWHYLRFDERLVTTRSPEELGALRADTVNRVREIERATEFPPHESALCAWCEYCGICPAKGHRQVVAALPVNRYLGEPGVVLVDRLAKLKAELKQTTARLEAEIAQLEEALSAYARAHGFAVVVGTTAEAAVAEEETIAFPSSADPARADLEGHLRRLGLWEACATLSLDRLRKMVREGDLSEEARAAILAVARIERRTTVRLRRRRAE</sequence>
<dbReference type="KEGG" id="bih:BIP78_0990"/>
<dbReference type="InterPro" id="IPR011604">
    <property type="entry name" value="PDDEXK-like_dom_sf"/>
</dbReference>
<dbReference type="EMBL" id="CP034928">
    <property type="protein sequence ID" value="QAA76756.1"/>
    <property type="molecule type" value="Genomic_DNA"/>
</dbReference>
<dbReference type="Pfam" id="PF12705">
    <property type="entry name" value="PDDEXK_1"/>
    <property type="match status" value="1"/>
</dbReference>
<dbReference type="SUPFAM" id="SSF52980">
    <property type="entry name" value="Restriction endonuclease-like"/>
    <property type="match status" value="1"/>
</dbReference>
<reference evidence="4" key="1">
    <citation type="submission" date="2018-12" db="EMBL/GenBank/DDBJ databases">
        <title>Complete genome sequence of an uncultured bacterium of the candidate phylum Bipolaricaulota.</title>
        <authorList>
            <person name="Kadnikov V.V."/>
            <person name="Mardanov A.V."/>
            <person name="Beletsky A.V."/>
            <person name="Frank Y.A."/>
            <person name="Karnachuk O.V."/>
            <person name="Ravin N.V."/>
        </authorList>
    </citation>
    <scope>NUCLEOTIDE SEQUENCE [LARGE SCALE GENOMIC DNA]</scope>
</reference>
<name>A0A410FUL2_BIPS1</name>
<feature type="domain" description="PD-(D/E)XK endonuclease-like" evidence="2">
    <location>
        <begin position="9"/>
        <end position="253"/>
    </location>
</feature>
<dbReference type="AlphaFoldDB" id="A0A410FUL2"/>
<dbReference type="Gene3D" id="3.90.320.10">
    <property type="match status" value="1"/>
</dbReference>
<evidence type="ECO:0000259" key="2">
    <source>
        <dbReference type="Pfam" id="PF12705"/>
    </source>
</evidence>
<dbReference type="Proteomes" id="UP000287233">
    <property type="component" value="Chromosome"/>
</dbReference>
<evidence type="ECO:0000313" key="4">
    <source>
        <dbReference type="Proteomes" id="UP000287233"/>
    </source>
</evidence>
<evidence type="ECO:0000256" key="1">
    <source>
        <dbReference type="SAM" id="Coils"/>
    </source>
</evidence>
<feature type="coiled-coil region" evidence="1">
    <location>
        <begin position="278"/>
        <end position="312"/>
    </location>
</feature>
<keyword evidence="1" id="KW-0175">Coiled coil</keyword>